<gene>
    <name evidence="2" type="ORF">CLTHE_24550</name>
</gene>
<evidence type="ECO:0000313" key="3">
    <source>
        <dbReference type="Proteomes" id="UP000191448"/>
    </source>
</evidence>
<organism evidence="2 3">
    <name type="scientific">Clostridium thermobutyricum DSM 4928</name>
    <dbReference type="NCBI Taxonomy" id="1121339"/>
    <lineage>
        <taxon>Bacteria</taxon>
        <taxon>Bacillati</taxon>
        <taxon>Bacillota</taxon>
        <taxon>Clostridia</taxon>
        <taxon>Eubacteriales</taxon>
        <taxon>Clostridiaceae</taxon>
        <taxon>Clostridium</taxon>
    </lineage>
</organism>
<feature type="transmembrane region" description="Helical" evidence="1">
    <location>
        <begin position="32"/>
        <end position="51"/>
    </location>
</feature>
<dbReference type="EMBL" id="LTAY01000065">
    <property type="protein sequence ID" value="OPX46872.1"/>
    <property type="molecule type" value="Genomic_DNA"/>
</dbReference>
<dbReference type="AlphaFoldDB" id="A0A1V4SSQ1"/>
<accession>A0A1V4SSQ1</accession>
<evidence type="ECO:0000256" key="1">
    <source>
        <dbReference type="SAM" id="Phobius"/>
    </source>
</evidence>
<evidence type="ECO:0000313" key="2">
    <source>
        <dbReference type="EMBL" id="OPX46872.1"/>
    </source>
</evidence>
<proteinExistence type="predicted"/>
<keyword evidence="1" id="KW-0812">Transmembrane</keyword>
<name>A0A1V4SSQ1_9CLOT</name>
<comment type="caution">
    <text evidence="2">The sequence shown here is derived from an EMBL/GenBank/DDBJ whole genome shotgun (WGS) entry which is preliminary data.</text>
</comment>
<dbReference type="Proteomes" id="UP000191448">
    <property type="component" value="Unassembled WGS sequence"/>
</dbReference>
<feature type="transmembrane region" description="Helical" evidence="1">
    <location>
        <begin position="7"/>
        <end position="26"/>
    </location>
</feature>
<sequence>MKKINISYINLSLIILFTTILLRKFIQLPDFIYGLGIGISIALSAVSLYEFKKKQIKTNK</sequence>
<dbReference type="RefSeq" id="WP_080023724.1">
    <property type="nucleotide sequence ID" value="NZ_LTAY01000065.1"/>
</dbReference>
<reference evidence="2 3" key="1">
    <citation type="submission" date="2016-02" db="EMBL/GenBank/DDBJ databases">
        <title>Genome sequence of Clostridium thermobutyricum DSM 4928.</title>
        <authorList>
            <person name="Poehlein A."/>
            <person name="Daniel R."/>
        </authorList>
    </citation>
    <scope>NUCLEOTIDE SEQUENCE [LARGE SCALE GENOMIC DNA]</scope>
    <source>
        <strain evidence="2 3">DSM 4928</strain>
    </source>
</reference>
<keyword evidence="1" id="KW-1133">Transmembrane helix</keyword>
<protein>
    <submittedName>
        <fullName evidence="2">Uncharacterized protein</fullName>
    </submittedName>
</protein>
<keyword evidence="1" id="KW-0472">Membrane</keyword>